<dbReference type="PANTHER" id="PTHR31748:SF1">
    <property type="entry name" value="SERPENTINE RECEPTOR, CLASS V"/>
    <property type="match status" value="1"/>
</dbReference>
<dbReference type="GO" id="GO:0016020">
    <property type="term" value="C:membrane"/>
    <property type="evidence" value="ECO:0007669"/>
    <property type="project" value="UniProtKB-SubCell"/>
</dbReference>
<comment type="similarity">
    <text evidence="2 6">Belongs to the nematode receptor-like protein srg family.</text>
</comment>
<comment type="subcellular location">
    <subcellularLocation>
        <location evidence="1">Membrane</location>
        <topology evidence="1">Multi-pass membrane protein</topology>
    </subcellularLocation>
</comment>
<dbReference type="GO" id="GO:0004888">
    <property type="term" value="F:transmembrane signaling receptor activity"/>
    <property type="evidence" value="ECO:0007669"/>
    <property type="project" value="InterPro"/>
</dbReference>
<reference evidence="7" key="1">
    <citation type="submission" date="2023-10" db="EMBL/GenBank/DDBJ databases">
        <title>Genome assembly of Pristionchus species.</title>
        <authorList>
            <person name="Yoshida K."/>
            <person name="Sommer R.J."/>
        </authorList>
    </citation>
    <scope>NUCLEOTIDE SEQUENCE</scope>
    <source>
        <strain evidence="7">RS5133</strain>
    </source>
</reference>
<evidence type="ECO:0000256" key="5">
    <source>
        <dbReference type="ARBA" id="ARBA00023136"/>
    </source>
</evidence>
<feature type="non-terminal residue" evidence="7">
    <location>
        <position position="1"/>
    </location>
</feature>
<dbReference type="GO" id="GO:0007606">
    <property type="term" value="P:sensory perception of chemical stimulus"/>
    <property type="evidence" value="ECO:0007669"/>
    <property type="project" value="UniProtKB-UniRule"/>
</dbReference>
<feature type="transmembrane region" description="Helical" evidence="6">
    <location>
        <begin position="9"/>
        <end position="33"/>
    </location>
</feature>
<keyword evidence="3 6" id="KW-0812">Transmembrane</keyword>
<evidence type="ECO:0000313" key="8">
    <source>
        <dbReference type="Proteomes" id="UP001432322"/>
    </source>
</evidence>
<name>A0AAV5WVI7_9BILA</name>
<keyword evidence="8" id="KW-1185">Reference proteome</keyword>
<comment type="caution">
    <text evidence="7">The sequence shown here is derived from an EMBL/GenBank/DDBJ whole genome shotgun (WGS) entry which is preliminary data.</text>
</comment>
<evidence type="ECO:0000256" key="6">
    <source>
        <dbReference type="RuleBase" id="RU280813"/>
    </source>
</evidence>
<organism evidence="7 8">
    <name type="scientific">Pristionchus fissidentatus</name>
    <dbReference type="NCBI Taxonomy" id="1538716"/>
    <lineage>
        <taxon>Eukaryota</taxon>
        <taxon>Metazoa</taxon>
        <taxon>Ecdysozoa</taxon>
        <taxon>Nematoda</taxon>
        <taxon>Chromadorea</taxon>
        <taxon>Rhabditida</taxon>
        <taxon>Rhabditina</taxon>
        <taxon>Diplogasteromorpha</taxon>
        <taxon>Diplogasteroidea</taxon>
        <taxon>Neodiplogasteridae</taxon>
        <taxon>Pristionchus</taxon>
    </lineage>
</organism>
<evidence type="ECO:0000256" key="3">
    <source>
        <dbReference type="ARBA" id="ARBA00022692"/>
    </source>
</evidence>
<dbReference type="InterPro" id="IPR000609">
    <property type="entry name" value="7TM_GPCR_serpentine_rcpt_Srg"/>
</dbReference>
<feature type="transmembrane region" description="Helical" evidence="6">
    <location>
        <begin position="128"/>
        <end position="145"/>
    </location>
</feature>
<evidence type="ECO:0000313" key="7">
    <source>
        <dbReference type="EMBL" id="GMT33762.1"/>
    </source>
</evidence>
<proteinExistence type="inferred from homology"/>
<dbReference type="Pfam" id="PF02118">
    <property type="entry name" value="Srg"/>
    <property type="match status" value="1"/>
</dbReference>
<feature type="transmembrane region" description="Helical" evidence="6">
    <location>
        <begin position="45"/>
        <end position="67"/>
    </location>
</feature>
<keyword evidence="5 6" id="KW-0472">Membrane</keyword>
<comment type="caution">
    <text evidence="6">Lacks conserved residue(s) required for the propagation of feature annotation.</text>
</comment>
<dbReference type="Proteomes" id="UP001432322">
    <property type="component" value="Unassembled WGS sequence"/>
</dbReference>
<accession>A0AAV5WVI7</accession>
<evidence type="ECO:0000256" key="2">
    <source>
        <dbReference type="ARBA" id="ARBA00005692"/>
    </source>
</evidence>
<sequence>VLVSRASSIIIYVSMALATVTVPLATVSLRVLFRDHPCSTMSFYTIYKVGLVIDIIALLITNVVCVIPTRGWALSREVMETQTYLKLFYCANYAVHVCQGFTNVWLCMNRTTAVLLPVLHHKIWDNRIVLACCFAIQLTAGVIMAERTTCLHLYLMRYPTGELFPMTIDSSALRAYWTRSFLANLTSLSVMLVLYGIVVWRFCAKFLHFVRSDRYNDI</sequence>
<feature type="transmembrane region" description="Helical" evidence="6">
    <location>
        <begin position="181"/>
        <end position="204"/>
    </location>
</feature>
<dbReference type="EMBL" id="BTSY01000006">
    <property type="protein sequence ID" value="GMT33762.1"/>
    <property type="molecule type" value="Genomic_DNA"/>
</dbReference>
<dbReference type="PANTHER" id="PTHR31748">
    <property type="entry name" value="SERPENTINE RECEPTOR, CLASS V"/>
    <property type="match status" value="1"/>
</dbReference>
<keyword evidence="4 6" id="KW-1133">Transmembrane helix</keyword>
<protein>
    <recommendedName>
        <fullName evidence="6">Serpentine receptor class gamma</fullName>
    </recommendedName>
</protein>
<dbReference type="AlphaFoldDB" id="A0AAV5WVI7"/>
<evidence type="ECO:0000256" key="1">
    <source>
        <dbReference type="ARBA" id="ARBA00004141"/>
    </source>
</evidence>
<evidence type="ECO:0000256" key="4">
    <source>
        <dbReference type="ARBA" id="ARBA00022989"/>
    </source>
</evidence>
<gene>
    <name evidence="7" type="ORF">PFISCL1PPCAC_25059</name>
</gene>